<evidence type="ECO:0000256" key="1">
    <source>
        <dbReference type="ARBA" id="ARBA00007797"/>
    </source>
</evidence>
<feature type="domain" description="CCAAT-binding factor" evidence="2">
    <location>
        <begin position="310"/>
        <end position="475"/>
    </location>
</feature>
<dbReference type="InterPro" id="IPR005612">
    <property type="entry name" value="CCAAT-binding_factor"/>
</dbReference>
<evidence type="ECO:0000313" key="3">
    <source>
        <dbReference type="EMBL" id="SCW02358.1"/>
    </source>
</evidence>
<dbReference type="EMBL" id="LT598490">
    <property type="protein sequence ID" value="SCW02358.1"/>
    <property type="molecule type" value="Genomic_DNA"/>
</dbReference>
<evidence type="ECO:0000259" key="2">
    <source>
        <dbReference type="Pfam" id="PF03914"/>
    </source>
</evidence>
<proteinExistence type="inferred from homology"/>
<protein>
    <submittedName>
        <fullName evidence="3">LAFE_0F04676g1_1</fullName>
    </submittedName>
</protein>
<dbReference type="GO" id="GO:0042254">
    <property type="term" value="P:ribosome biogenesis"/>
    <property type="evidence" value="ECO:0007669"/>
    <property type="project" value="InterPro"/>
</dbReference>
<dbReference type="OMA" id="KHPTCMI"/>
<dbReference type="InterPro" id="IPR027193">
    <property type="entry name" value="Noc4"/>
</dbReference>
<name>A0A1G4MF36_LACFM</name>
<dbReference type="OrthoDB" id="10263185at2759"/>
<dbReference type="Proteomes" id="UP000190831">
    <property type="component" value="Chromosome F"/>
</dbReference>
<dbReference type="GO" id="GO:0032040">
    <property type="term" value="C:small-subunit processome"/>
    <property type="evidence" value="ECO:0007669"/>
    <property type="project" value="TreeGrafter"/>
</dbReference>
<dbReference type="STRING" id="4955.A0A1G4MF36"/>
<dbReference type="AlphaFoldDB" id="A0A1G4MF36"/>
<dbReference type="PANTHER" id="PTHR12455:SF0">
    <property type="entry name" value="NUCLEOLAR COMPLEX PROTEIN 4 HOMOLOG"/>
    <property type="match status" value="1"/>
</dbReference>
<evidence type="ECO:0000313" key="4">
    <source>
        <dbReference type="Proteomes" id="UP000190831"/>
    </source>
</evidence>
<organism evidence="3 4">
    <name type="scientific">Lachancea fermentati</name>
    <name type="common">Zygosaccharomyces fermentati</name>
    <dbReference type="NCBI Taxonomy" id="4955"/>
    <lineage>
        <taxon>Eukaryota</taxon>
        <taxon>Fungi</taxon>
        <taxon>Dikarya</taxon>
        <taxon>Ascomycota</taxon>
        <taxon>Saccharomycotina</taxon>
        <taxon>Saccharomycetes</taxon>
        <taxon>Saccharomycetales</taxon>
        <taxon>Saccharomycetaceae</taxon>
        <taxon>Lachancea</taxon>
    </lineage>
</organism>
<reference evidence="4" key="1">
    <citation type="submission" date="2016-03" db="EMBL/GenBank/DDBJ databases">
        <authorList>
            <person name="Devillers H."/>
        </authorList>
    </citation>
    <scope>NUCLEOTIDE SEQUENCE [LARGE SCALE GENOMIC DNA]</scope>
</reference>
<dbReference type="PANTHER" id="PTHR12455">
    <property type="entry name" value="NUCLEOLAR COMPLEX PROTEIN 4"/>
    <property type="match status" value="1"/>
</dbReference>
<comment type="similarity">
    <text evidence="1">Belongs to the CBF/MAK21 family.</text>
</comment>
<dbReference type="Pfam" id="PF03914">
    <property type="entry name" value="CBF"/>
    <property type="match status" value="1"/>
</dbReference>
<accession>A0A1G4MF36</accession>
<keyword evidence="4" id="KW-1185">Reference proteome</keyword>
<dbReference type="GO" id="GO:0030692">
    <property type="term" value="C:Noc4p-Nop14p complex"/>
    <property type="evidence" value="ECO:0007669"/>
    <property type="project" value="TreeGrafter"/>
</dbReference>
<gene>
    <name evidence="3" type="ORF">LAFE_0F04676G</name>
</gene>
<sequence>MAMSMEDIKAVAKAITISSDKKHYNSIIKLVGQYNDLTDIDENTFTDVEPTMRYLTMSLFQIFKTLFSREQLNPARAKNEKQKLFFQWCRKVYESFKSKLLQCISSFKFETSLALDCLDVFLQILELESIHFTSQVGAPFFPNKTLKSLTISLFNSHINDEIDIAKGQTTNPIVVEFFENYYRKYVDIQFYLQSELASICSDGLLAGNDQADLMAKWLLLMNHDNHYTSEEADLEVFVPQPPQAMENESKFKSNLEKNWLWFLNLDGLLGSQYKTTLLILHKRVIPHFQTPTKLMDFLTDSYNLGDGVTSILALNGLFELMKTYNLEYPNFYTKLYHLVTPELMHVKYRSRFMRLTDLFLSSTHVSANLIASFIKRFARLSLSSPPAAIVSIVPFIYNLIKKHPTCMIMLHDPDYIVDPFSSEDEAEKVRLLRKTYQDPFNIDEENPEHTHAIESSLWELDSLVNHYHPNVATLAKIFSQPFKKYSYNMEDFLDWSYDSLLNAEATRKLKVLPALEFEEFKEIFGGYLDGIEW</sequence>